<sequence length="318" mass="34563">MSDMPHLLIPLAASPAQGCQQALEGLELPQLDRLLARLSSTGLDAGAETDFAPPHERALARHHGLPATSEGTTPWAAWHQHQQVSAPHAATSVWAFITPCHWQVGADHVTLGDPARLQLDEAASRALLAIVAPWFAEDGITLAYDQPTRWVAQGAVFDNLPTASLDRVIQRDVRAWMPDPARARLLHRLHSEMQMLLYTHPFNDARAAQGLPPVNAFWVHGAGALPQPPAPVPAPEMPTTLLDAALREDWHAWRQAWAALDAGPVARLAAHVAGGGAARLTLCGERGAQSWHTAPRSLGQRIQSLFKPQRFSSVREQL</sequence>
<dbReference type="RefSeq" id="WP_015914077.1">
    <property type="nucleotide sequence ID" value="NC_011992.1"/>
</dbReference>
<protein>
    <recommendedName>
        <fullName evidence="3">Phosphoglycerate mutase</fullName>
    </recommendedName>
</protein>
<evidence type="ECO:0000313" key="1">
    <source>
        <dbReference type="EMBL" id="ACM34191.1"/>
    </source>
</evidence>
<name>A0A9J9QEP4_ACIET</name>
<gene>
    <name evidence="1" type="ordered locus">Dtpsy_2757</name>
</gene>
<proteinExistence type="predicted"/>
<evidence type="ECO:0008006" key="3">
    <source>
        <dbReference type="Google" id="ProtNLM"/>
    </source>
</evidence>
<keyword evidence="2" id="KW-1185">Reference proteome</keyword>
<dbReference type="KEGG" id="dia:Dtpsy_2757"/>
<dbReference type="EMBL" id="CP001392">
    <property type="protein sequence ID" value="ACM34191.1"/>
    <property type="molecule type" value="Genomic_DNA"/>
</dbReference>
<accession>A0A9J9QEP4</accession>
<dbReference type="AlphaFoldDB" id="A0A9J9QEP4"/>
<reference evidence="1 2" key="1">
    <citation type="journal article" date="2010" name="J. Bacteriol.">
        <title>Completed genome sequence of the anaerobic iron-oxidizing bacterium Acidovorax ebreus strain TPSY.</title>
        <authorList>
            <person name="Byrne-Bailey K.G."/>
            <person name="Weber K.A."/>
            <person name="Chair A.H."/>
            <person name="Bose S."/>
            <person name="Knox T."/>
            <person name="Spanbauer T.L."/>
            <person name="Chertkov O."/>
            <person name="Coates J.D."/>
        </authorList>
    </citation>
    <scope>NUCLEOTIDE SEQUENCE [LARGE SCALE GENOMIC DNA]</scope>
    <source>
        <strain evidence="1 2">TPSY</strain>
    </source>
</reference>
<dbReference type="Proteomes" id="UP000000450">
    <property type="component" value="Chromosome"/>
</dbReference>
<evidence type="ECO:0000313" key="2">
    <source>
        <dbReference type="Proteomes" id="UP000000450"/>
    </source>
</evidence>
<organism evidence="1 2">
    <name type="scientific">Acidovorax ebreus (strain TPSY)</name>
    <name type="common">Diaphorobacter sp. (strain TPSY)</name>
    <dbReference type="NCBI Taxonomy" id="535289"/>
    <lineage>
        <taxon>Bacteria</taxon>
        <taxon>Pseudomonadati</taxon>
        <taxon>Pseudomonadota</taxon>
        <taxon>Betaproteobacteria</taxon>
        <taxon>Burkholderiales</taxon>
        <taxon>Comamonadaceae</taxon>
        <taxon>Diaphorobacter</taxon>
    </lineage>
</organism>